<evidence type="ECO:0000313" key="1">
    <source>
        <dbReference type="EMBL" id="MBX53849.1"/>
    </source>
</evidence>
<accession>A0A2P2PGR0</accession>
<reference evidence="1" key="1">
    <citation type="submission" date="2018-02" db="EMBL/GenBank/DDBJ databases">
        <title>Rhizophora mucronata_Transcriptome.</title>
        <authorList>
            <person name="Meera S.P."/>
            <person name="Sreeshan A."/>
            <person name="Augustine A."/>
        </authorList>
    </citation>
    <scope>NUCLEOTIDE SEQUENCE</scope>
    <source>
        <tissue evidence="1">Leaf</tissue>
    </source>
</reference>
<proteinExistence type="predicted"/>
<name>A0A2P2PGR0_RHIMU</name>
<protein>
    <submittedName>
        <fullName evidence="1">Uncharacterized protein</fullName>
    </submittedName>
</protein>
<dbReference type="EMBL" id="GGEC01073365">
    <property type="protein sequence ID" value="MBX53849.1"/>
    <property type="molecule type" value="Transcribed_RNA"/>
</dbReference>
<organism evidence="1">
    <name type="scientific">Rhizophora mucronata</name>
    <name type="common">Asiatic mangrove</name>
    <dbReference type="NCBI Taxonomy" id="61149"/>
    <lineage>
        <taxon>Eukaryota</taxon>
        <taxon>Viridiplantae</taxon>
        <taxon>Streptophyta</taxon>
        <taxon>Embryophyta</taxon>
        <taxon>Tracheophyta</taxon>
        <taxon>Spermatophyta</taxon>
        <taxon>Magnoliopsida</taxon>
        <taxon>eudicotyledons</taxon>
        <taxon>Gunneridae</taxon>
        <taxon>Pentapetalae</taxon>
        <taxon>rosids</taxon>
        <taxon>fabids</taxon>
        <taxon>Malpighiales</taxon>
        <taxon>Rhizophoraceae</taxon>
        <taxon>Rhizophora</taxon>
    </lineage>
</organism>
<dbReference type="AlphaFoldDB" id="A0A2P2PGR0"/>
<sequence>MYSSQYYWEYFRGICCGKEINS</sequence>